<accession>A0A450T448</accession>
<evidence type="ECO:0000313" key="1">
    <source>
        <dbReference type="EMBL" id="VFJ61096.1"/>
    </source>
</evidence>
<dbReference type="EMBL" id="CAADFE010000001">
    <property type="protein sequence ID" value="VFJ61096.1"/>
    <property type="molecule type" value="Genomic_DNA"/>
</dbReference>
<proteinExistence type="predicted"/>
<gene>
    <name evidence="1" type="ORF">BECKFW1821C_GA0114237_10015</name>
</gene>
<protein>
    <submittedName>
        <fullName evidence="1">Uncharacterized protein</fullName>
    </submittedName>
</protein>
<dbReference type="AlphaFoldDB" id="A0A450T448"/>
<reference evidence="1" key="1">
    <citation type="submission" date="2019-02" db="EMBL/GenBank/DDBJ databases">
        <authorList>
            <person name="Gruber-Vodicka R. H."/>
            <person name="Seah K. B. B."/>
        </authorList>
    </citation>
    <scope>NUCLEOTIDE SEQUENCE</scope>
    <source>
        <strain evidence="1">BECK_BZ131</strain>
    </source>
</reference>
<sequence>MTILMRFAQVFTSILLQIPSRAEARNIHKKHPGKPGRFFTYACLLSNSSIIFRAATGMTVPGPKMAEAPWL</sequence>
<organism evidence="1">
    <name type="scientific">Candidatus Kentrum sp. FW</name>
    <dbReference type="NCBI Taxonomy" id="2126338"/>
    <lineage>
        <taxon>Bacteria</taxon>
        <taxon>Pseudomonadati</taxon>
        <taxon>Pseudomonadota</taxon>
        <taxon>Gammaproteobacteria</taxon>
        <taxon>Candidatus Kentrum</taxon>
    </lineage>
</organism>
<name>A0A450T448_9GAMM</name>